<feature type="region of interest" description="Disordered" evidence="1">
    <location>
        <begin position="114"/>
        <end position="200"/>
    </location>
</feature>
<dbReference type="OrthoDB" id="10493526at2759"/>
<protein>
    <submittedName>
        <fullName evidence="2">Hypp4436 protein</fullName>
    </submittedName>
</protein>
<sequence length="460" mass="50174">MVRQARQTATPEARVTALLGISSHAAAAAVRVEPTLCTGQADPRRTPFCGHTGTDTVGPRATTYASRAEQSLGATEPKMKLVLSLVLLCLAGAACARTVQDLESELLQAIREMVEDPQQGEDSNIIDTMPPYSEEEKEEETPGEDNTIESMSPYSEGEEDTPDEYDTIDPTYPDPAEEGEYVPGEDTELEPTPSYLDGEEYDSAEYPSLTDEDAATEEQGEGDQQAETLQVGREVKTNKVQDVTMKVTYKGEESEERVSFDDVTGSETIQVSARSDMEEANIRHCFDEGLSLECFPGSSKCYLLSIASQGEPGLQQQKEDMAKLLEESPSGEVSADGAPEVTINWVEKEKVSREDLPACLADFQPESAVFSAVKAPEDEGTVTDDQADAGATQEGKRYLSGGSQQCTHGACPIKKRVQKQGNCYYIGCWRNRRLVCNTFSTECVCCPEVTRASQCLVCRH</sequence>
<gene>
    <name evidence="2" type="primary">Hypp4436</name>
    <name evidence="2" type="ORF">BLAG_LOCUS22971</name>
</gene>
<reference evidence="2" key="1">
    <citation type="submission" date="2022-01" db="EMBL/GenBank/DDBJ databases">
        <authorList>
            <person name="Braso-Vives M."/>
        </authorList>
    </citation>
    <scope>NUCLEOTIDE SEQUENCE</scope>
</reference>
<feature type="compositionally biased region" description="Acidic residues" evidence="1">
    <location>
        <begin position="175"/>
        <end position="189"/>
    </location>
</feature>
<name>A0A8K0EYJ4_BRALA</name>
<accession>A0A8K0EYJ4</accession>
<dbReference type="Proteomes" id="UP000838412">
    <property type="component" value="Chromosome 7"/>
</dbReference>
<feature type="compositionally biased region" description="Acidic residues" evidence="1">
    <location>
        <begin position="133"/>
        <end position="147"/>
    </location>
</feature>
<dbReference type="AlphaFoldDB" id="A0A8K0EYJ4"/>
<feature type="compositionally biased region" description="Acidic residues" evidence="1">
    <location>
        <begin position="156"/>
        <end position="167"/>
    </location>
</feature>
<evidence type="ECO:0000256" key="1">
    <source>
        <dbReference type="SAM" id="MobiDB-lite"/>
    </source>
</evidence>
<evidence type="ECO:0000313" key="2">
    <source>
        <dbReference type="EMBL" id="CAH1270787.1"/>
    </source>
</evidence>
<keyword evidence="3" id="KW-1185">Reference proteome</keyword>
<evidence type="ECO:0000313" key="3">
    <source>
        <dbReference type="Proteomes" id="UP000838412"/>
    </source>
</evidence>
<dbReference type="EMBL" id="OV696692">
    <property type="protein sequence ID" value="CAH1270787.1"/>
    <property type="molecule type" value="Genomic_DNA"/>
</dbReference>
<proteinExistence type="predicted"/>
<organism evidence="2 3">
    <name type="scientific">Branchiostoma lanceolatum</name>
    <name type="common">Common lancelet</name>
    <name type="synonym">Amphioxus lanceolatum</name>
    <dbReference type="NCBI Taxonomy" id="7740"/>
    <lineage>
        <taxon>Eukaryota</taxon>
        <taxon>Metazoa</taxon>
        <taxon>Chordata</taxon>
        <taxon>Cephalochordata</taxon>
        <taxon>Leptocardii</taxon>
        <taxon>Amphioxiformes</taxon>
        <taxon>Branchiostomatidae</taxon>
        <taxon>Branchiostoma</taxon>
    </lineage>
</organism>